<keyword evidence="8" id="KW-1185">Reference proteome</keyword>
<feature type="transmembrane region" description="Helical" evidence="5">
    <location>
        <begin position="211"/>
        <end position="232"/>
    </location>
</feature>
<reference evidence="7 8" key="1">
    <citation type="submission" date="2019-03" db="EMBL/GenBank/DDBJ databases">
        <title>Draft genome sequences of novel Actinobacteria.</title>
        <authorList>
            <person name="Sahin N."/>
            <person name="Ay H."/>
            <person name="Saygin H."/>
        </authorList>
    </citation>
    <scope>NUCLEOTIDE SEQUENCE [LARGE SCALE GENOMIC DNA]</scope>
    <source>
        <strain evidence="7 8">H3C3</strain>
    </source>
</reference>
<feature type="transmembrane region" description="Helical" evidence="5">
    <location>
        <begin position="140"/>
        <end position="158"/>
    </location>
</feature>
<proteinExistence type="predicted"/>
<sequence length="480" mass="50982">MESSTTTEGSPLPTTSSGLRANRLGVPAIIFFVVAAVGPMSGMMGASALVFDAAGPGAPMVFVLMTIVYVLFVIGYSRMSYYVANAGGFVAYIARAFGEKVGSATAATSVLMYTTLLCSFYGIYGVLAQGALADVFHWNVKWYWCVFVTLALVSLLSYKGVDISLKFLSVLLILETIALGAVAVAIVVSGGGESGNSLAGFAPAHWLNGNLGVAMLWAAGVYVGIEATVVFSEEARNRRTTIPRAAYGAVISVGIFYIFVTWALSNAFGLDDIAHVAATDPNGFIFEQAQDKIAHFWSVWLHIQVITSFFAVLLGLHNILARYFFALGRAGLMPSGLGRTHAATQNPRRASVAISVVLGTVLILFTVCGADPYLVIYEWLIGLGTVALLVILALTSLSVPIFFRREHPGAHGVFPTVISPIAAAVCFAVITYMAIRHYDSFVGSQHNAAWLLLLIPIAAAVGLGICLTRPRGVDFAARLD</sequence>
<feature type="transmembrane region" description="Helical" evidence="5">
    <location>
        <begin position="28"/>
        <end position="51"/>
    </location>
</feature>
<evidence type="ECO:0000313" key="7">
    <source>
        <dbReference type="EMBL" id="TDD82847.1"/>
    </source>
</evidence>
<dbReference type="Pfam" id="PF00324">
    <property type="entry name" value="AA_permease"/>
    <property type="match status" value="1"/>
</dbReference>
<name>A0A4V2YVT0_9ACTN</name>
<dbReference type="EMBL" id="SMKU01000119">
    <property type="protein sequence ID" value="TDD82847.1"/>
    <property type="molecule type" value="Genomic_DNA"/>
</dbReference>
<evidence type="ECO:0000313" key="8">
    <source>
        <dbReference type="Proteomes" id="UP000294513"/>
    </source>
</evidence>
<evidence type="ECO:0000256" key="5">
    <source>
        <dbReference type="SAM" id="Phobius"/>
    </source>
</evidence>
<dbReference type="GO" id="GO:0055085">
    <property type="term" value="P:transmembrane transport"/>
    <property type="evidence" value="ECO:0007669"/>
    <property type="project" value="InterPro"/>
</dbReference>
<dbReference type="PANTHER" id="PTHR42770:SF16">
    <property type="entry name" value="AMINO ACID PERMEASE"/>
    <property type="match status" value="1"/>
</dbReference>
<keyword evidence="3 5" id="KW-1133">Transmembrane helix</keyword>
<feature type="transmembrane region" description="Helical" evidence="5">
    <location>
        <begin position="413"/>
        <end position="435"/>
    </location>
</feature>
<dbReference type="OrthoDB" id="137613at2"/>
<feature type="transmembrane region" description="Helical" evidence="5">
    <location>
        <begin position="58"/>
        <end position="76"/>
    </location>
</feature>
<comment type="subcellular location">
    <subcellularLocation>
        <location evidence="1">Membrane</location>
        <topology evidence="1">Multi-pass membrane protein</topology>
    </subcellularLocation>
</comment>
<dbReference type="PIRSF" id="PIRSF006060">
    <property type="entry name" value="AA_transporter"/>
    <property type="match status" value="1"/>
</dbReference>
<feature type="transmembrane region" description="Helical" evidence="5">
    <location>
        <begin position="447"/>
        <end position="468"/>
    </location>
</feature>
<feature type="transmembrane region" description="Helical" evidence="5">
    <location>
        <begin position="379"/>
        <end position="401"/>
    </location>
</feature>
<protein>
    <submittedName>
        <fullName evidence="7">APC family permease</fullName>
    </submittedName>
</protein>
<keyword evidence="2 5" id="KW-0812">Transmembrane</keyword>
<feature type="transmembrane region" description="Helical" evidence="5">
    <location>
        <begin position="170"/>
        <end position="191"/>
    </location>
</feature>
<dbReference type="InterPro" id="IPR004841">
    <property type="entry name" value="AA-permease/SLC12A_dom"/>
</dbReference>
<feature type="transmembrane region" description="Helical" evidence="5">
    <location>
        <begin position="299"/>
        <end position="325"/>
    </location>
</feature>
<comment type="caution">
    <text evidence="7">The sequence shown here is derived from an EMBL/GenBank/DDBJ whole genome shotgun (WGS) entry which is preliminary data.</text>
</comment>
<dbReference type="AlphaFoldDB" id="A0A4V2YVT0"/>
<feature type="transmembrane region" description="Helical" evidence="5">
    <location>
        <begin position="352"/>
        <end position="373"/>
    </location>
</feature>
<feature type="domain" description="Amino acid permease/ SLC12A" evidence="6">
    <location>
        <begin position="42"/>
        <end position="467"/>
    </location>
</feature>
<dbReference type="Proteomes" id="UP000294513">
    <property type="component" value="Unassembled WGS sequence"/>
</dbReference>
<evidence type="ECO:0000256" key="2">
    <source>
        <dbReference type="ARBA" id="ARBA00022692"/>
    </source>
</evidence>
<evidence type="ECO:0000256" key="3">
    <source>
        <dbReference type="ARBA" id="ARBA00022989"/>
    </source>
</evidence>
<dbReference type="PANTHER" id="PTHR42770">
    <property type="entry name" value="AMINO ACID TRANSPORTER-RELATED"/>
    <property type="match status" value="1"/>
</dbReference>
<evidence type="ECO:0000256" key="4">
    <source>
        <dbReference type="ARBA" id="ARBA00023136"/>
    </source>
</evidence>
<evidence type="ECO:0000256" key="1">
    <source>
        <dbReference type="ARBA" id="ARBA00004141"/>
    </source>
</evidence>
<feature type="transmembrane region" description="Helical" evidence="5">
    <location>
        <begin position="244"/>
        <end position="264"/>
    </location>
</feature>
<feature type="transmembrane region" description="Helical" evidence="5">
    <location>
        <begin position="110"/>
        <end position="128"/>
    </location>
</feature>
<dbReference type="InterPro" id="IPR050367">
    <property type="entry name" value="APC_superfamily"/>
</dbReference>
<dbReference type="GO" id="GO:0016020">
    <property type="term" value="C:membrane"/>
    <property type="evidence" value="ECO:0007669"/>
    <property type="project" value="UniProtKB-SubCell"/>
</dbReference>
<accession>A0A4V2YVT0</accession>
<evidence type="ECO:0000259" key="6">
    <source>
        <dbReference type="Pfam" id="PF00324"/>
    </source>
</evidence>
<gene>
    <name evidence="7" type="ORF">E1298_22090</name>
</gene>
<keyword evidence="4 5" id="KW-0472">Membrane</keyword>
<dbReference type="Gene3D" id="1.20.1740.10">
    <property type="entry name" value="Amino acid/polyamine transporter I"/>
    <property type="match status" value="1"/>
</dbReference>
<organism evidence="7 8">
    <name type="scientific">Actinomadura rubrisoli</name>
    <dbReference type="NCBI Taxonomy" id="2530368"/>
    <lineage>
        <taxon>Bacteria</taxon>
        <taxon>Bacillati</taxon>
        <taxon>Actinomycetota</taxon>
        <taxon>Actinomycetes</taxon>
        <taxon>Streptosporangiales</taxon>
        <taxon>Thermomonosporaceae</taxon>
        <taxon>Actinomadura</taxon>
    </lineage>
</organism>